<proteinExistence type="predicted"/>
<accession>A0A8S2S9Q0</accession>
<comment type="caution">
    <text evidence="3">The sequence shown here is derived from an EMBL/GenBank/DDBJ whole genome shotgun (WGS) entry which is preliminary data.</text>
</comment>
<dbReference type="Proteomes" id="UP000681720">
    <property type="component" value="Unassembled WGS sequence"/>
</dbReference>
<feature type="non-terminal residue" evidence="3">
    <location>
        <position position="119"/>
    </location>
</feature>
<dbReference type="EMBL" id="CAJOBH010284989">
    <property type="protein sequence ID" value="CAF5174072.1"/>
    <property type="molecule type" value="Genomic_DNA"/>
</dbReference>
<evidence type="ECO:0000256" key="1">
    <source>
        <dbReference type="SAM" id="MobiDB-lite"/>
    </source>
</evidence>
<dbReference type="EMBL" id="CAJOBJ010019895">
    <property type="protein sequence ID" value="CAF4207298.1"/>
    <property type="molecule type" value="Genomic_DNA"/>
</dbReference>
<dbReference type="EMBL" id="CAJOBI010016910">
    <property type="protein sequence ID" value="CAF4191788.1"/>
    <property type="molecule type" value="Genomic_DNA"/>
</dbReference>
<feature type="region of interest" description="Disordered" evidence="1">
    <location>
        <begin position="66"/>
        <end position="88"/>
    </location>
</feature>
<feature type="non-terminal residue" evidence="3">
    <location>
        <position position="1"/>
    </location>
</feature>
<dbReference type="AlphaFoldDB" id="A0A8S2S9Q0"/>
<organism evidence="3 5">
    <name type="scientific">Rotaria magnacalcarata</name>
    <dbReference type="NCBI Taxonomy" id="392030"/>
    <lineage>
        <taxon>Eukaryota</taxon>
        <taxon>Metazoa</taxon>
        <taxon>Spiralia</taxon>
        <taxon>Gnathifera</taxon>
        <taxon>Rotifera</taxon>
        <taxon>Eurotatoria</taxon>
        <taxon>Bdelloidea</taxon>
        <taxon>Philodinida</taxon>
        <taxon>Philodinidae</taxon>
        <taxon>Rotaria</taxon>
    </lineage>
</organism>
<evidence type="ECO:0000313" key="2">
    <source>
        <dbReference type="EMBL" id="CAF4191788.1"/>
    </source>
</evidence>
<reference evidence="3" key="1">
    <citation type="submission" date="2021-02" db="EMBL/GenBank/DDBJ databases">
        <authorList>
            <person name="Nowell W R."/>
        </authorList>
    </citation>
    <scope>NUCLEOTIDE SEQUENCE</scope>
</reference>
<sequence>QSTVSPLINTSSTNITPTPSLAIIPQALQNQPSQSQLSLSLPNSLLQSSNNLLLSTQTMAATNSNASTATLASTTTQNTTNNNNLSNSLTSNELNARFDMWTECLAELFVYKNILKCQL</sequence>
<evidence type="ECO:0000313" key="5">
    <source>
        <dbReference type="Proteomes" id="UP000681720"/>
    </source>
</evidence>
<name>A0A8S2S9Q0_9BILA</name>
<dbReference type="Proteomes" id="UP000676336">
    <property type="component" value="Unassembled WGS sequence"/>
</dbReference>
<evidence type="ECO:0000313" key="4">
    <source>
        <dbReference type="EMBL" id="CAF5174072.1"/>
    </source>
</evidence>
<gene>
    <name evidence="4" type="ORF">BYL167_LOCUS77878</name>
    <name evidence="3" type="ORF">GIL414_LOCUS21853</name>
    <name evidence="2" type="ORF">SMN809_LOCUS21496</name>
</gene>
<dbReference type="Proteomes" id="UP000681967">
    <property type="component" value="Unassembled WGS sequence"/>
</dbReference>
<evidence type="ECO:0000313" key="3">
    <source>
        <dbReference type="EMBL" id="CAF4207298.1"/>
    </source>
</evidence>
<protein>
    <submittedName>
        <fullName evidence="3">Uncharacterized protein</fullName>
    </submittedName>
</protein>